<evidence type="ECO:0000313" key="7">
    <source>
        <dbReference type="Proteomes" id="UP000484015"/>
    </source>
</evidence>
<feature type="region of interest" description="Disordered" evidence="4">
    <location>
        <begin position="1"/>
        <end position="26"/>
    </location>
</feature>
<dbReference type="GO" id="GO:0000976">
    <property type="term" value="F:transcription cis-regulatory region binding"/>
    <property type="evidence" value="ECO:0007669"/>
    <property type="project" value="TreeGrafter"/>
</dbReference>
<comment type="caution">
    <text evidence="6">The sequence shown here is derived from an EMBL/GenBank/DDBJ whole genome shotgun (WGS) entry which is preliminary data.</text>
</comment>
<dbReference type="Pfam" id="PF00356">
    <property type="entry name" value="LacI"/>
    <property type="match status" value="1"/>
</dbReference>
<dbReference type="SUPFAM" id="SSF53822">
    <property type="entry name" value="Periplasmic binding protein-like I"/>
    <property type="match status" value="1"/>
</dbReference>
<keyword evidence="1" id="KW-0805">Transcription regulation</keyword>
<dbReference type="OrthoDB" id="9805642at2"/>
<dbReference type="GO" id="GO:0003700">
    <property type="term" value="F:DNA-binding transcription factor activity"/>
    <property type="evidence" value="ECO:0007669"/>
    <property type="project" value="TreeGrafter"/>
</dbReference>
<evidence type="ECO:0000256" key="1">
    <source>
        <dbReference type="ARBA" id="ARBA00023015"/>
    </source>
</evidence>
<accession>A0A6L6Q8J4</accession>
<dbReference type="SUPFAM" id="SSF47413">
    <property type="entry name" value="lambda repressor-like DNA-binding domains"/>
    <property type="match status" value="1"/>
</dbReference>
<dbReference type="PANTHER" id="PTHR30146">
    <property type="entry name" value="LACI-RELATED TRANSCRIPTIONAL REPRESSOR"/>
    <property type="match status" value="1"/>
</dbReference>
<evidence type="ECO:0000313" key="6">
    <source>
        <dbReference type="EMBL" id="MTW06107.1"/>
    </source>
</evidence>
<dbReference type="PROSITE" id="PS00356">
    <property type="entry name" value="HTH_LACI_1"/>
    <property type="match status" value="1"/>
</dbReference>
<dbReference type="Gene3D" id="1.10.260.40">
    <property type="entry name" value="lambda repressor-like DNA-binding domains"/>
    <property type="match status" value="1"/>
</dbReference>
<sequence length="371" mass="39088">MRKKASPPADAPLPAQAAVQKPTAPTMSDVAELAGVSPMTVSRVMNGDPKVRDKTRVKVMEAVAALNYTPNQVARRLAGSHAMRVGFLYSNPSAGYISEFLVGLLNQASSNNVQLVVEKCADDASEQVRRLIANGIDGIIVPPPLCDDRQLIDLITEAGTPAVTVARGVPDPRVGGVSIDDYQAAYGMASHLVALGHQRIGFIAGNPNQSVSARRLAGFKAAMAEHKLADAPELVVQGLFTYRSGLDAAESLLALATRPTAIFASNDDMAAAVVAVAHRMGLDVPGDLTVAGFDDTPLATTIWPELTTVRQPIADMAEAAVRLVVQQIRSKRDGGDAGPVQTVMDYTLVRRQSDAAPRTRPPGSLAAKSKS</sequence>
<keyword evidence="3" id="KW-0804">Transcription</keyword>
<dbReference type="SMART" id="SM00354">
    <property type="entry name" value="HTH_LACI"/>
    <property type="match status" value="1"/>
</dbReference>
<dbReference type="Gene3D" id="3.40.50.2300">
    <property type="match status" value="2"/>
</dbReference>
<dbReference type="Proteomes" id="UP000484015">
    <property type="component" value="Unassembled WGS sequence"/>
</dbReference>
<dbReference type="InterPro" id="IPR046335">
    <property type="entry name" value="LacI/GalR-like_sensor"/>
</dbReference>
<evidence type="ECO:0000256" key="4">
    <source>
        <dbReference type="SAM" id="MobiDB-lite"/>
    </source>
</evidence>
<organism evidence="6 7">
    <name type="scientific">Pseudoduganella ginsengisoli</name>
    <dbReference type="NCBI Taxonomy" id="1462440"/>
    <lineage>
        <taxon>Bacteria</taxon>
        <taxon>Pseudomonadati</taxon>
        <taxon>Pseudomonadota</taxon>
        <taxon>Betaproteobacteria</taxon>
        <taxon>Burkholderiales</taxon>
        <taxon>Oxalobacteraceae</taxon>
        <taxon>Telluria group</taxon>
        <taxon>Pseudoduganella</taxon>
    </lineage>
</organism>
<gene>
    <name evidence="6" type="ORF">GM668_28925</name>
</gene>
<evidence type="ECO:0000259" key="5">
    <source>
        <dbReference type="PROSITE" id="PS50932"/>
    </source>
</evidence>
<dbReference type="PANTHER" id="PTHR30146:SF153">
    <property type="entry name" value="LACTOSE OPERON REPRESSOR"/>
    <property type="match status" value="1"/>
</dbReference>
<name>A0A6L6Q8J4_9BURK</name>
<dbReference type="InterPro" id="IPR000843">
    <property type="entry name" value="HTH_LacI"/>
</dbReference>
<protein>
    <submittedName>
        <fullName evidence="6">Substrate-binding domain-containing protein</fullName>
    </submittedName>
</protein>
<dbReference type="InterPro" id="IPR028082">
    <property type="entry name" value="Peripla_BP_I"/>
</dbReference>
<feature type="domain" description="HTH lacI-type" evidence="5">
    <location>
        <begin position="25"/>
        <end position="79"/>
    </location>
</feature>
<evidence type="ECO:0000256" key="2">
    <source>
        <dbReference type="ARBA" id="ARBA00023125"/>
    </source>
</evidence>
<dbReference type="Pfam" id="PF13377">
    <property type="entry name" value="Peripla_BP_3"/>
    <property type="match status" value="1"/>
</dbReference>
<evidence type="ECO:0000256" key="3">
    <source>
        <dbReference type="ARBA" id="ARBA00023163"/>
    </source>
</evidence>
<keyword evidence="2" id="KW-0238">DNA-binding</keyword>
<feature type="compositionally biased region" description="Low complexity" evidence="4">
    <location>
        <begin position="1"/>
        <end position="18"/>
    </location>
</feature>
<dbReference type="PRINTS" id="PR00036">
    <property type="entry name" value="HTHLACI"/>
</dbReference>
<dbReference type="CDD" id="cd01545">
    <property type="entry name" value="PBP1_SalR"/>
    <property type="match status" value="1"/>
</dbReference>
<dbReference type="InterPro" id="IPR010982">
    <property type="entry name" value="Lambda_DNA-bd_dom_sf"/>
</dbReference>
<dbReference type="PROSITE" id="PS50932">
    <property type="entry name" value="HTH_LACI_2"/>
    <property type="match status" value="1"/>
</dbReference>
<feature type="region of interest" description="Disordered" evidence="4">
    <location>
        <begin position="350"/>
        <end position="371"/>
    </location>
</feature>
<keyword evidence="7" id="KW-1185">Reference proteome</keyword>
<dbReference type="EMBL" id="WNLA01000037">
    <property type="protein sequence ID" value="MTW06107.1"/>
    <property type="molecule type" value="Genomic_DNA"/>
</dbReference>
<dbReference type="AlphaFoldDB" id="A0A6L6Q8J4"/>
<reference evidence="6 7" key="1">
    <citation type="submission" date="2019-11" db="EMBL/GenBank/DDBJ databases">
        <title>Type strains purchased from KCTC, JCM and DSMZ.</title>
        <authorList>
            <person name="Lu H."/>
        </authorList>
    </citation>
    <scope>NUCLEOTIDE SEQUENCE [LARGE SCALE GENOMIC DNA]</scope>
    <source>
        <strain evidence="6 7">KCTC 42409</strain>
    </source>
</reference>
<proteinExistence type="predicted"/>
<dbReference type="CDD" id="cd01392">
    <property type="entry name" value="HTH_LacI"/>
    <property type="match status" value="1"/>
</dbReference>